<evidence type="ECO:0000256" key="1">
    <source>
        <dbReference type="ARBA" id="ARBA00001974"/>
    </source>
</evidence>
<keyword evidence="5" id="KW-0560">Oxidoreductase</keyword>
<dbReference type="InterPro" id="IPR009100">
    <property type="entry name" value="AcylCoA_DH/oxidase_NM_dom_sf"/>
</dbReference>
<dbReference type="InterPro" id="IPR025878">
    <property type="entry name" value="Acyl-CoA_dh-like_C_dom"/>
</dbReference>
<protein>
    <recommendedName>
        <fullName evidence="12">Acyl-CoA dehydrogenase</fullName>
    </recommendedName>
</protein>
<evidence type="ECO:0000256" key="4">
    <source>
        <dbReference type="ARBA" id="ARBA00022827"/>
    </source>
</evidence>
<dbReference type="InterPro" id="IPR046373">
    <property type="entry name" value="Acyl-CoA_Oxase/DH_mid-dom_sf"/>
</dbReference>
<dbReference type="Pfam" id="PF02771">
    <property type="entry name" value="Acyl-CoA_dh_N"/>
    <property type="match status" value="1"/>
</dbReference>
<keyword evidence="3" id="KW-0285">Flavoprotein</keyword>
<keyword evidence="6" id="KW-0472">Membrane</keyword>
<dbReference type="SUPFAM" id="SSF56645">
    <property type="entry name" value="Acyl-CoA dehydrogenase NM domain-like"/>
    <property type="match status" value="1"/>
</dbReference>
<comment type="cofactor">
    <cofactor evidence="1">
        <name>FAD</name>
        <dbReference type="ChEBI" id="CHEBI:57692"/>
    </cofactor>
</comment>
<reference evidence="11" key="1">
    <citation type="submission" date="2018-05" db="EMBL/GenBank/DDBJ databases">
        <authorList>
            <person name="Lanie J.A."/>
            <person name="Ng W.-L."/>
            <person name="Kazmierczak K.M."/>
            <person name="Andrzejewski T.M."/>
            <person name="Davidsen T.M."/>
            <person name="Wayne K.J."/>
            <person name="Tettelin H."/>
            <person name="Glass J.I."/>
            <person name="Rusch D."/>
            <person name="Podicherti R."/>
            <person name="Tsui H.-C.T."/>
            <person name="Winkler M.E."/>
        </authorList>
    </citation>
    <scope>NUCLEOTIDE SEQUENCE</scope>
</reference>
<dbReference type="Pfam" id="PF02770">
    <property type="entry name" value="Acyl-CoA_dh_M"/>
    <property type="match status" value="1"/>
</dbReference>
<dbReference type="Pfam" id="PF00441">
    <property type="entry name" value="Acyl-CoA_dh_1"/>
    <property type="match status" value="1"/>
</dbReference>
<evidence type="ECO:0000259" key="9">
    <source>
        <dbReference type="Pfam" id="PF02771"/>
    </source>
</evidence>
<dbReference type="PANTHER" id="PTHR42803:SF1">
    <property type="entry name" value="BROAD-SPECIFICITY LINEAR ACYL-COA DEHYDROGENASE FADE5"/>
    <property type="match status" value="1"/>
</dbReference>
<feature type="domain" description="Acyl-CoA dehydrogenase/oxidase C-terminal" evidence="7">
    <location>
        <begin position="286"/>
        <end position="454"/>
    </location>
</feature>
<keyword evidence="6" id="KW-1133">Transmembrane helix</keyword>
<dbReference type="InterPro" id="IPR013786">
    <property type="entry name" value="AcylCoA_DH/ox_N"/>
</dbReference>
<dbReference type="InterPro" id="IPR006089">
    <property type="entry name" value="Acyl-CoA_DH_CS"/>
</dbReference>
<feature type="domain" description="Acyl-CoA oxidase/dehydrogenase middle" evidence="8">
    <location>
        <begin position="164"/>
        <end position="271"/>
    </location>
</feature>
<feature type="domain" description="Acetyl-CoA dehydrogenase-like C-terminal" evidence="10">
    <location>
        <begin position="477"/>
        <end position="602"/>
    </location>
</feature>
<evidence type="ECO:0000259" key="10">
    <source>
        <dbReference type="Pfam" id="PF12806"/>
    </source>
</evidence>
<evidence type="ECO:0000259" key="7">
    <source>
        <dbReference type="Pfam" id="PF00441"/>
    </source>
</evidence>
<sequence>MSSTELTLDQRDIRFAAHEWLKIGQLSESEKFAEFDQDTLDLMVQEGIRFAIDVVSPTRSESDREGCRIEDGRVKVPKCLHEPYQQSYELGWASMGVSQEYGGMGAPATLVLIVNEAMNGANLGLSMFFGLTSGAADLIDTYGSDSLKQKYVAKMYQGKFTGTMCLSEPQAGSDVGAGTTSAESVEDGVYKIKGSKCWISSGDSDLGENVIHAVLARVKGAPDGTKGLSLFIVPHTRVNDDGSLGDWNDVTVASIEDKLGIHASPTAVLNFGENGDCLGWIIGEEGKGISSMFMMMNGARIFTGLIGLSLAGAAYENAKTYAYERVQGANISKIRDSEAPRVTIVEHPAVRLNLINMKAKVEAMRALLYYTVFQLDLELIAKTDEERQKAQNMVDLLTPMCKGWCTEVGLDVVQVGIQVLGGVGYTKDFPMEQLFRDARIAPIYEGTTDIQALDLVGRKMIQNDGILFQQLMEQFSQSIEKHREHPELSEIFKTFEGHCETLYETSLGSQEVLKTRGMEGVALYATPFLMYISSISAGWLLLQQAVVATEKLGQIKTENGVGDLADSSFLKENEDALFYANKLKTTRYFVEAIIPQFEALLAGGRKQNFDALEIVF</sequence>
<comment type="similarity">
    <text evidence="2">Belongs to the acyl-CoA dehydrogenase family.</text>
</comment>
<dbReference type="AlphaFoldDB" id="A0A381NGB8"/>
<dbReference type="Gene3D" id="1.10.540.10">
    <property type="entry name" value="Acyl-CoA dehydrogenase/oxidase, N-terminal domain"/>
    <property type="match status" value="1"/>
</dbReference>
<dbReference type="PROSITE" id="PS00072">
    <property type="entry name" value="ACYL_COA_DH_1"/>
    <property type="match status" value="1"/>
</dbReference>
<evidence type="ECO:0000256" key="3">
    <source>
        <dbReference type="ARBA" id="ARBA00022630"/>
    </source>
</evidence>
<keyword evidence="4" id="KW-0274">FAD</keyword>
<evidence type="ECO:0000256" key="6">
    <source>
        <dbReference type="SAM" id="Phobius"/>
    </source>
</evidence>
<feature type="domain" description="Acyl-CoA dehydrogenase/oxidase N-terminal" evidence="9">
    <location>
        <begin position="49"/>
        <end position="159"/>
    </location>
</feature>
<dbReference type="SUPFAM" id="SSF47203">
    <property type="entry name" value="Acyl-CoA dehydrogenase C-terminal domain-like"/>
    <property type="match status" value="1"/>
</dbReference>
<evidence type="ECO:0000259" key="8">
    <source>
        <dbReference type="Pfam" id="PF02770"/>
    </source>
</evidence>
<dbReference type="PANTHER" id="PTHR42803">
    <property type="entry name" value="ACYL-COA DEHYDROGENASE"/>
    <property type="match status" value="1"/>
</dbReference>
<dbReference type="InterPro" id="IPR006091">
    <property type="entry name" value="Acyl-CoA_Oxase/DH_mid-dom"/>
</dbReference>
<dbReference type="Gene3D" id="2.40.110.10">
    <property type="entry name" value="Butyryl-CoA Dehydrogenase, subunit A, domain 2"/>
    <property type="match status" value="1"/>
</dbReference>
<dbReference type="EMBL" id="UINC01000280">
    <property type="protein sequence ID" value="SUZ52553.1"/>
    <property type="molecule type" value="Genomic_DNA"/>
</dbReference>
<proteinExistence type="inferred from homology"/>
<organism evidence="11">
    <name type="scientific">marine metagenome</name>
    <dbReference type="NCBI Taxonomy" id="408172"/>
    <lineage>
        <taxon>unclassified sequences</taxon>
        <taxon>metagenomes</taxon>
        <taxon>ecological metagenomes</taxon>
    </lineage>
</organism>
<dbReference type="Pfam" id="PF12806">
    <property type="entry name" value="Acyl-CoA_dh_C"/>
    <property type="match status" value="1"/>
</dbReference>
<evidence type="ECO:0000256" key="2">
    <source>
        <dbReference type="ARBA" id="ARBA00009347"/>
    </source>
</evidence>
<dbReference type="Gene3D" id="1.20.140.10">
    <property type="entry name" value="Butyryl-CoA Dehydrogenase, subunit A, domain 3"/>
    <property type="match status" value="1"/>
</dbReference>
<dbReference type="InterPro" id="IPR052166">
    <property type="entry name" value="Diverse_Acyl-CoA_DH"/>
</dbReference>
<dbReference type="InterPro" id="IPR036250">
    <property type="entry name" value="AcylCo_DH-like_C"/>
</dbReference>
<accession>A0A381NGB8</accession>
<dbReference type="GO" id="GO:0050660">
    <property type="term" value="F:flavin adenine dinucleotide binding"/>
    <property type="evidence" value="ECO:0007669"/>
    <property type="project" value="InterPro"/>
</dbReference>
<feature type="transmembrane region" description="Helical" evidence="6">
    <location>
        <begin position="521"/>
        <end position="542"/>
    </location>
</feature>
<dbReference type="InterPro" id="IPR037069">
    <property type="entry name" value="AcylCoA_DH/ox_N_sf"/>
</dbReference>
<dbReference type="InterPro" id="IPR009075">
    <property type="entry name" value="AcylCo_DH/oxidase_C"/>
</dbReference>
<evidence type="ECO:0008006" key="12">
    <source>
        <dbReference type="Google" id="ProtNLM"/>
    </source>
</evidence>
<evidence type="ECO:0000256" key="5">
    <source>
        <dbReference type="ARBA" id="ARBA00023002"/>
    </source>
</evidence>
<evidence type="ECO:0000313" key="11">
    <source>
        <dbReference type="EMBL" id="SUZ52553.1"/>
    </source>
</evidence>
<gene>
    <name evidence="11" type="ORF">METZ01_LOCUS5407</name>
</gene>
<keyword evidence="6" id="KW-0812">Transmembrane</keyword>
<name>A0A381NGB8_9ZZZZ</name>
<dbReference type="GO" id="GO:0003995">
    <property type="term" value="F:acyl-CoA dehydrogenase activity"/>
    <property type="evidence" value="ECO:0007669"/>
    <property type="project" value="InterPro"/>
</dbReference>